<keyword evidence="2" id="KW-0812">Transmembrane</keyword>
<sequence length="133" mass="15006">TAAVTNVPKTLVSYPISVILTESSPTPSLDELTPTIQRLRRAPKDSLSPVTAVDATIREQLQAAIEKIKRLEIEIAQLKALRDQGIKVDILQSLDTTHHPFSELENSFFFEGYPPHVFMAIFSLIFIFTYLFF</sequence>
<name>A0A367ITC2_RHIST</name>
<dbReference type="AlphaFoldDB" id="A0A367ITC2"/>
<accession>A0A367ITC2</accession>
<evidence type="ECO:0000313" key="4">
    <source>
        <dbReference type="Proteomes" id="UP000253551"/>
    </source>
</evidence>
<feature type="coiled-coil region" evidence="1">
    <location>
        <begin position="54"/>
        <end position="81"/>
    </location>
</feature>
<evidence type="ECO:0000313" key="3">
    <source>
        <dbReference type="EMBL" id="RCH80889.1"/>
    </source>
</evidence>
<feature type="non-terminal residue" evidence="3">
    <location>
        <position position="1"/>
    </location>
</feature>
<keyword evidence="1" id="KW-0175">Coiled coil</keyword>
<gene>
    <name evidence="3" type="ORF">CU098_003657</name>
</gene>
<dbReference type="EMBL" id="PJQM01005770">
    <property type="protein sequence ID" value="RCH80889.1"/>
    <property type="molecule type" value="Genomic_DNA"/>
</dbReference>
<organism evidence="3 4">
    <name type="scientific">Rhizopus stolonifer</name>
    <name type="common">Rhizopus nigricans</name>
    <dbReference type="NCBI Taxonomy" id="4846"/>
    <lineage>
        <taxon>Eukaryota</taxon>
        <taxon>Fungi</taxon>
        <taxon>Fungi incertae sedis</taxon>
        <taxon>Mucoromycota</taxon>
        <taxon>Mucoromycotina</taxon>
        <taxon>Mucoromycetes</taxon>
        <taxon>Mucorales</taxon>
        <taxon>Mucorineae</taxon>
        <taxon>Rhizopodaceae</taxon>
        <taxon>Rhizopus</taxon>
    </lineage>
</organism>
<protein>
    <submittedName>
        <fullName evidence="3">Uncharacterized protein</fullName>
    </submittedName>
</protein>
<proteinExistence type="predicted"/>
<comment type="caution">
    <text evidence="3">The sequence shown here is derived from an EMBL/GenBank/DDBJ whole genome shotgun (WGS) entry which is preliminary data.</text>
</comment>
<evidence type="ECO:0000256" key="2">
    <source>
        <dbReference type="SAM" id="Phobius"/>
    </source>
</evidence>
<keyword evidence="2" id="KW-1133">Transmembrane helix</keyword>
<feature type="transmembrane region" description="Helical" evidence="2">
    <location>
        <begin position="113"/>
        <end position="132"/>
    </location>
</feature>
<dbReference type="Proteomes" id="UP000253551">
    <property type="component" value="Unassembled WGS sequence"/>
</dbReference>
<reference evidence="3 4" key="1">
    <citation type="journal article" date="2018" name="G3 (Bethesda)">
        <title>Phylogenetic and Phylogenomic Definition of Rhizopus Species.</title>
        <authorList>
            <person name="Gryganskyi A.P."/>
            <person name="Golan J."/>
            <person name="Dolatabadi S."/>
            <person name="Mondo S."/>
            <person name="Robb S."/>
            <person name="Idnurm A."/>
            <person name="Muszewska A."/>
            <person name="Steczkiewicz K."/>
            <person name="Masonjones S."/>
            <person name="Liao H.L."/>
            <person name="Gajdeczka M.T."/>
            <person name="Anike F."/>
            <person name="Vuek A."/>
            <person name="Anishchenko I.M."/>
            <person name="Voigt K."/>
            <person name="de Hoog G.S."/>
            <person name="Smith M.E."/>
            <person name="Heitman J."/>
            <person name="Vilgalys R."/>
            <person name="Stajich J.E."/>
        </authorList>
    </citation>
    <scope>NUCLEOTIDE SEQUENCE [LARGE SCALE GENOMIC DNA]</scope>
    <source>
        <strain evidence="3 4">LSU 92-RS-03</strain>
    </source>
</reference>
<keyword evidence="2" id="KW-0472">Membrane</keyword>
<keyword evidence="4" id="KW-1185">Reference proteome</keyword>
<dbReference type="STRING" id="4846.A0A367ITC2"/>
<evidence type="ECO:0000256" key="1">
    <source>
        <dbReference type="SAM" id="Coils"/>
    </source>
</evidence>